<evidence type="ECO:0000259" key="3">
    <source>
        <dbReference type="PROSITE" id="PS50893"/>
    </source>
</evidence>
<organism evidence="4 5">
    <name type="scientific">Paenibacillus xerothermodurans</name>
    <dbReference type="NCBI Taxonomy" id="1977292"/>
    <lineage>
        <taxon>Bacteria</taxon>
        <taxon>Bacillati</taxon>
        <taxon>Bacillota</taxon>
        <taxon>Bacilli</taxon>
        <taxon>Bacillales</taxon>
        <taxon>Paenibacillaceae</taxon>
        <taxon>Paenibacillus</taxon>
    </lineage>
</organism>
<protein>
    <submittedName>
        <fullName evidence="4">ABC transporter ATP-binding protein</fullName>
    </submittedName>
</protein>
<gene>
    <name evidence="4" type="ORF">CBW46_008090</name>
</gene>
<comment type="caution">
    <text evidence="4">The sequence shown here is derived from an EMBL/GenBank/DDBJ whole genome shotgun (WGS) entry which is preliminary data.</text>
</comment>
<dbReference type="PANTHER" id="PTHR43158:SF1">
    <property type="entry name" value="ABC TRANSPORTER, ATP-BINDING PROTEIN"/>
    <property type="match status" value="1"/>
</dbReference>
<dbReference type="EMBL" id="NHRJ02000003">
    <property type="protein sequence ID" value="PZE21316.1"/>
    <property type="molecule type" value="Genomic_DNA"/>
</dbReference>
<evidence type="ECO:0000313" key="4">
    <source>
        <dbReference type="EMBL" id="PZE21316.1"/>
    </source>
</evidence>
<dbReference type="InterPro" id="IPR003439">
    <property type="entry name" value="ABC_transporter-like_ATP-bd"/>
</dbReference>
<dbReference type="OrthoDB" id="9804819at2"/>
<keyword evidence="1" id="KW-0547">Nucleotide-binding</keyword>
<dbReference type="Proteomes" id="UP000214746">
    <property type="component" value="Unassembled WGS sequence"/>
</dbReference>
<dbReference type="Gene3D" id="3.40.50.300">
    <property type="entry name" value="P-loop containing nucleotide triphosphate hydrolases"/>
    <property type="match status" value="1"/>
</dbReference>
<dbReference type="PROSITE" id="PS50893">
    <property type="entry name" value="ABC_TRANSPORTER_2"/>
    <property type="match status" value="1"/>
</dbReference>
<evidence type="ECO:0000256" key="2">
    <source>
        <dbReference type="ARBA" id="ARBA00022840"/>
    </source>
</evidence>
<dbReference type="GO" id="GO:0016887">
    <property type="term" value="F:ATP hydrolysis activity"/>
    <property type="evidence" value="ECO:0007669"/>
    <property type="project" value="InterPro"/>
</dbReference>
<dbReference type="RefSeq" id="WP_089199512.1">
    <property type="nucleotide sequence ID" value="NZ_NHRJ02000003.1"/>
</dbReference>
<dbReference type="InterPro" id="IPR003593">
    <property type="entry name" value="AAA+_ATPase"/>
</dbReference>
<keyword evidence="5" id="KW-1185">Reference proteome</keyword>
<dbReference type="Pfam" id="PF00005">
    <property type="entry name" value="ABC_tran"/>
    <property type="match status" value="1"/>
</dbReference>
<sequence length="237" mass="26554">MQNETQEWAAGQEPIIVFEQVSKKFPGKTALRYVSFTIPRGEIIGVIGTNGSGKSTLLKLMAGLHRPSTGRVLVDGVSAGRLSCRDVVFLSERDVYYPMYSVEKSVNFYSSLYADFDPQKAMDLVRAFDLDPAQHLDNMSKGHRSRLKIALALARQVPLIVMDEPLSGLDPLVRESIIRTLISFIDMEKQTLVMTTHEVDEIEPLLDRVILVREGELIAFQRVEHIHAENGMKLVVG</sequence>
<keyword evidence="2 4" id="KW-0067">ATP-binding</keyword>
<name>A0A2W1NU89_PAEXE</name>
<evidence type="ECO:0000256" key="1">
    <source>
        <dbReference type="ARBA" id="ARBA00022741"/>
    </source>
</evidence>
<dbReference type="PANTHER" id="PTHR43158">
    <property type="entry name" value="SKFA PEPTIDE EXPORT ATP-BINDING PROTEIN SKFE"/>
    <property type="match status" value="1"/>
</dbReference>
<feature type="domain" description="ABC transporter" evidence="3">
    <location>
        <begin position="16"/>
        <end position="235"/>
    </location>
</feature>
<dbReference type="AlphaFoldDB" id="A0A2W1NU89"/>
<dbReference type="SMART" id="SM00382">
    <property type="entry name" value="AAA"/>
    <property type="match status" value="1"/>
</dbReference>
<reference evidence="4" key="1">
    <citation type="submission" date="2018-06" db="EMBL/GenBank/DDBJ databases">
        <title>Paenibacillus xerothermodurans sp. nov. an extremely dry heat resistant spore forming bacterium isolated from the soil of Cape Canaveral, Florida.</title>
        <authorList>
            <person name="Seuylemezian A."/>
            <person name="Kaur N."/>
            <person name="Patil P."/>
            <person name="Patil P."/>
            <person name="Mayilraj S."/>
            <person name="Vaishampayan P."/>
        </authorList>
    </citation>
    <scope>NUCLEOTIDE SEQUENCE [LARGE SCALE GENOMIC DNA]</scope>
    <source>
        <strain evidence="4">ATCC 27380</strain>
    </source>
</reference>
<dbReference type="SUPFAM" id="SSF52540">
    <property type="entry name" value="P-loop containing nucleoside triphosphate hydrolases"/>
    <property type="match status" value="1"/>
</dbReference>
<dbReference type="GO" id="GO:0005524">
    <property type="term" value="F:ATP binding"/>
    <property type="evidence" value="ECO:0007669"/>
    <property type="project" value="UniProtKB-KW"/>
</dbReference>
<accession>A0A2W1NU89</accession>
<dbReference type="InterPro" id="IPR027417">
    <property type="entry name" value="P-loop_NTPase"/>
</dbReference>
<evidence type="ECO:0000313" key="5">
    <source>
        <dbReference type="Proteomes" id="UP000214746"/>
    </source>
</evidence>
<dbReference type="CDD" id="cd03230">
    <property type="entry name" value="ABC_DR_subfamily_A"/>
    <property type="match status" value="1"/>
</dbReference>
<proteinExistence type="predicted"/>